<dbReference type="EMBL" id="CADEPM010000004">
    <property type="protein sequence ID" value="CAB3405078.1"/>
    <property type="molecule type" value="Genomic_DNA"/>
</dbReference>
<dbReference type="AlphaFoldDB" id="A0A8S1EXX5"/>
<organism evidence="4 5">
    <name type="scientific">Caenorhabditis bovis</name>
    <dbReference type="NCBI Taxonomy" id="2654633"/>
    <lineage>
        <taxon>Eukaryota</taxon>
        <taxon>Metazoa</taxon>
        <taxon>Ecdysozoa</taxon>
        <taxon>Nematoda</taxon>
        <taxon>Chromadorea</taxon>
        <taxon>Rhabditida</taxon>
        <taxon>Rhabditina</taxon>
        <taxon>Rhabditomorpha</taxon>
        <taxon>Rhabditoidea</taxon>
        <taxon>Rhabditidae</taxon>
        <taxon>Peloderinae</taxon>
        <taxon>Caenorhabditis</taxon>
    </lineage>
</organism>
<feature type="signal peptide" evidence="1">
    <location>
        <begin position="1"/>
        <end position="24"/>
    </location>
</feature>
<evidence type="ECO:0000313" key="3">
    <source>
        <dbReference type="EMBL" id="CAB3405078.1"/>
    </source>
</evidence>
<proteinExistence type="predicted"/>
<evidence type="ECO:0000313" key="4">
    <source>
        <dbReference type="EMBL" id="CAB3405085.1"/>
    </source>
</evidence>
<evidence type="ECO:0000313" key="5">
    <source>
        <dbReference type="Proteomes" id="UP000494206"/>
    </source>
</evidence>
<evidence type="ECO:0000313" key="2">
    <source>
        <dbReference type="EMBL" id="CAB3405077.1"/>
    </source>
</evidence>
<dbReference type="Proteomes" id="UP000494206">
    <property type="component" value="Unassembled WGS sequence"/>
</dbReference>
<name>A0A8S1EXX5_9PELO</name>
<protein>
    <submittedName>
        <fullName evidence="4">Uncharacterized protein</fullName>
    </submittedName>
</protein>
<comment type="caution">
    <text evidence="4">The sequence shown here is derived from an EMBL/GenBank/DDBJ whole genome shotgun (WGS) entry which is preliminary data.</text>
</comment>
<gene>
    <name evidence="2" type="ORF">CBOVIS_LOCUS7320</name>
    <name evidence="3" type="ORF">CBOVIS_LOCUS7321</name>
    <name evidence="4" type="ORF">CBOVIS_LOCUS7327</name>
</gene>
<dbReference type="EMBL" id="CADEPM010000004">
    <property type="protein sequence ID" value="CAB3405077.1"/>
    <property type="molecule type" value="Genomic_DNA"/>
</dbReference>
<feature type="chain" id="PRO_5036273281" evidence="1">
    <location>
        <begin position="25"/>
        <end position="69"/>
    </location>
</feature>
<keyword evidence="5" id="KW-1185">Reference proteome</keyword>
<dbReference type="EMBL" id="CADEPM010000004">
    <property type="protein sequence ID" value="CAB3405085.1"/>
    <property type="molecule type" value="Genomic_DNA"/>
</dbReference>
<keyword evidence="1" id="KW-0732">Signal</keyword>
<evidence type="ECO:0000256" key="1">
    <source>
        <dbReference type="SAM" id="SignalP"/>
    </source>
</evidence>
<sequence length="69" mass="7610">MSSKFVCLLVALMICAFIMPESTAQYYGGLYGAYPYGAYGSYGYGYGYPSAYGYGYYGKREAGFQLSHN</sequence>
<accession>A0A8S1EXX5</accession>
<reference evidence="4 5" key="1">
    <citation type="submission" date="2020-04" db="EMBL/GenBank/DDBJ databases">
        <authorList>
            <person name="Laetsch R D."/>
            <person name="Stevens L."/>
            <person name="Kumar S."/>
            <person name="Blaxter L. M."/>
        </authorList>
    </citation>
    <scope>NUCLEOTIDE SEQUENCE [LARGE SCALE GENOMIC DNA]</scope>
</reference>